<dbReference type="InterPro" id="IPR052201">
    <property type="entry name" value="LRR-containing_regulator"/>
</dbReference>
<proteinExistence type="predicted"/>
<evidence type="ECO:0000256" key="1">
    <source>
        <dbReference type="ARBA" id="ARBA00022737"/>
    </source>
</evidence>
<reference evidence="2 3" key="1">
    <citation type="submission" date="2018-07" db="EMBL/GenBank/DDBJ databases">
        <title>Genomic Encyclopedia of Type Strains, Phase IV (KMG-IV): sequencing the most valuable type-strain genomes for metagenomic binning, comparative biology and taxonomic classification.</title>
        <authorList>
            <person name="Goeker M."/>
        </authorList>
    </citation>
    <scope>NUCLEOTIDE SEQUENCE [LARGE SCALE GENOMIC DNA]</scope>
    <source>
        <strain evidence="2 3">DSM 16500</strain>
    </source>
</reference>
<dbReference type="InterPro" id="IPR032675">
    <property type="entry name" value="LRR_dom_sf"/>
</dbReference>
<evidence type="ECO:0000313" key="2">
    <source>
        <dbReference type="EMBL" id="RDI41718.1"/>
    </source>
</evidence>
<keyword evidence="3" id="KW-1185">Reference proteome</keyword>
<organism evidence="2 3">
    <name type="scientific">Aquicella lusitana</name>
    <dbReference type="NCBI Taxonomy" id="254246"/>
    <lineage>
        <taxon>Bacteria</taxon>
        <taxon>Pseudomonadati</taxon>
        <taxon>Pseudomonadota</taxon>
        <taxon>Gammaproteobacteria</taxon>
        <taxon>Legionellales</taxon>
        <taxon>Coxiellaceae</taxon>
        <taxon>Aquicella</taxon>
    </lineage>
</organism>
<dbReference type="PANTHER" id="PTHR24111:SF0">
    <property type="entry name" value="LEUCINE-RICH REPEAT-CONTAINING PROTEIN"/>
    <property type="match status" value="1"/>
</dbReference>
<gene>
    <name evidence="2" type="ORF">C8D86_11842</name>
</gene>
<dbReference type="RefSeq" id="WP_170131848.1">
    <property type="nucleotide sequence ID" value="NZ_LR699114.1"/>
</dbReference>
<dbReference type="PANTHER" id="PTHR24111">
    <property type="entry name" value="LEUCINE-RICH REPEAT-CONTAINING PROTEIN 34"/>
    <property type="match status" value="1"/>
</dbReference>
<dbReference type="SUPFAM" id="SSF52047">
    <property type="entry name" value="RNI-like"/>
    <property type="match status" value="1"/>
</dbReference>
<protein>
    <submittedName>
        <fullName evidence="2">Leucine rich repeat (LRR) protein</fullName>
    </submittedName>
</protein>
<evidence type="ECO:0000313" key="3">
    <source>
        <dbReference type="Proteomes" id="UP000254720"/>
    </source>
</evidence>
<keyword evidence="1" id="KW-0677">Repeat</keyword>
<sequence>MLSGEKPAIASSIDGKFVLKNKSLDDEWLNTLLSLNPVYLDLSNNDLFGFLSSTALAILETGRLQVLNLAQNKLNFSSMRQLAWALRKNTSLKELDVSGNSLGSDGASCLLNAIARNPNTGLESLNLADNAIDSIDRNIINSFISYNKTLKVLTLDNNALDTPSSDDLTLTTLLSALAVNDTLIKLSLRNINLQYPHFQAMISGLSSNNSLQELDLSGSLSNLSHHAIGCLLQTLNAKHSFTLNLGTISQSLASYLTDNIPLLRAVKLNATSPDWSLNKKLQQYCQPTPAKRHAELFRSWDEYRQKDNYNNVIVFQPPALLK</sequence>
<dbReference type="Gene3D" id="3.80.10.10">
    <property type="entry name" value="Ribonuclease Inhibitor"/>
    <property type="match status" value="2"/>
</dbReference>
<comment type="caution">
    <text evidence="2">The sequence shown here is derived from an EMBL/GenBank/DDBJ whole genome shotgun (WGS) entry which is preliminary data.</text>
</comment>
<dbReference type="SMART" id="SM00368">
    <property type="entry name" value="LRR_RI"/>
    <property type="match status" value="3"/>
</dbReference>
<dbReference type="InterPro" id="IPR001611">
    <property type="entry name" value="Leu-rich_rpt"/>
</dbReference>
<name>A0A370GD50_9COXI</name>
<dbReference type="Proteomes" id="UP000254720">
    <property type="component" value="Unassembled WGS sequence"/>
</dbReference>
<accession>A0A370GD50</accession>
<dbReference type="EMBL" id="QQAX01000018">
    <property type="protein sequence ID" value="RDI41718.1"/>
    <property type="molecule type" value="Genomic_DNA"/>
</dbReference>
<dbReference type="Pfam" id="PF13516">
    <property type="entry name" value="LRR_6"/>
    <property type="match status" value="1"/>
</dbReference>
<dbReference type="AlphaFoldDB" id="A0A370GD50"/>